<dbReference type="Proteomes" id="UP001159427">
    <property type="component" value="Unassembled WGS sequence"/>
</dbReference>
<gene>
    <name evidence="1" type="ORF">PEVE_00036136</name>
</gene>
<keyword evidence="2" id="KW-1185">Reference proteome</keyword>
<evidence type="ECO:0000313" key="2">
    <source>
        <dbReference type="Proteomes" id="UP001159427"/>
    </source>
</evidence>
<name>A0ABN8MLE0_9CNID</name>
<accession>A0ABN8MLE0</accession>
<comment type="caution">
    <text evidence="1">The sequence shown here is derived from an EMBL/GenBank/DDBJ whole genome shotgun (WGS) entry which is preliminary data.</text>
</comment>
<reference evidence="1 2" key="1">
    <citation type="submission" date="2022-05" db="EMBL/GenBank/DDBJ databases">
        <authorList>
            <consortium name="Genoscope - CEA"/>
            <person name="William W."/>
        </authorList>
    </citation>
    <scope>NUCLEOTIDE SEQUENCE [LARGE SCALE GENOMIC DNA]</scope>
</reference>
<sequence length="122" mass="14098">MSRDHYSFNSFVRGHQVYKDEWTPTVGKSLNCVREPLNEKDKNAVAVIQFLEISSSTVTCMVTGKGVNQGRGYGLGVPCWYSFKRNSLALKWLSERIAKERLLRTFWQKKEKPPQQEEAARE</sequence>
<dbReference type="EMBL" id="CALNXI010000570">
    <property type="protein sequence ID" value="CAH3029408.1"/>
    <property type="molecule type" value="Genomic_DNA"/>
</dbReference>
<organism evidence="1 2">
    <name type="scientific">Porites evermanni</name>
    <dbReference type="NCBI Taxonomy" id="104178"/>
    <lineage>
        <taxon>Eukaryota</taxon>
        <taxon>Metazoa</taxon>
        <taxon>Cnidaria</taxon>
        <taxon>Anthozoa</taxon>
        <taxon>Hexacorallia</taxon>
        <taxon>Scleractinia</taxon>
        <taxon>Fungiina</taxon>
        <taxon>Poritidae</taxon>
        <taxon>Porites</taxon>
    </lineage>
</organism>
<protein>
    <submittedName>
        <fullName evidence="1">Uncharacterized protein</fullName>
    </submittedName>
</protein>
<proteinExistence type="predicted"/>
<dbReference type="Gene3D" id="3.30.70.2330">
    <property type="match status" value="1"/>
</dbReference>
<evidence type="ECO:0000313" key="1">
    <source>
        <dbReference type="EMBL" id="CAH3029408.1"/>
    </source>
</evidence>